<dbReference type="EMBL" id="WVUH01000034">
    <property type="protein sequence ID" value="MBO4205687.1"/>
    <property type="molecule type" value="Genomic_DNA"/>
</dbReference>
<gene>
    <name evidence="1" type="ORF">GSF22_06655</name>
</gene>
<dbReference type="Pfam" id="PF13424">
    <property type="entry name" value="TPR_12"/>
    <property type="match status" value="1"/>
</dbReference>
<dbReference type="Gene3D" id="1.25.40.10">
    <property type="entry name" value="Tetratricopeptide repeat domain"/>
    <property type="match status" value="1"/>
</dbReference>
<comment type="caution">
    <text evidence="1">The sequence shown here is derived from an EMBL/GenBank/DDBJ whole genome shotgun (WGS) entry which is preliminary data.</text>
</comment>
<dbReference type="Proteomes" id="UP000823521">
    <property type="component" value="Unassembled WGS sequence"/>
</dbReference>
<organism evidence="1 2">
    <name type="scientific">Micromonospora echinofusca</name>
    <dbReference type="NCBI Taxonomy" id="47858"/>
    <lineage>
        <taxon>Bacteria</taxon>
        <taxon>Bacillati</taxon>
        <taxon>Actinomycetota</taxon>
        <taxon>Actinomycetes</taxon>
        <taxon>Micromonosporales</taxon>
        <taxon>Micromonosporaceae</taxon>
        <taxon>Micromonospora</taxon>
    </lineage>
</organism>
<dbReference type="RefSeq" id="WP_208811913.1">
    <property type="nucleotide sequence ID" value="NZ_WVUH01000034.1"/>
</dbReference>
<protein>
    <submittedName>
        <fullName evidence="1">Tetratricopeptide repeat protein</fullName>
    </submittedName>
</protein>
<proteinExistence type="predicted"/>
<evidence type="ECO:0000313" key="1">
    <source>
        <dbReference type="EMBL" id="MBO4205687.1"/>
    </source>
</evidence>
<dbReference type="SUPFAM" id="SSF48452">
    <property type="entry name" value="TPR-like"/>
    <property type="match status" value="1"/>
</dbReference>
<dbReference type="InterPro" id="IPR011990">
    <property type="entry name" value="TPR-like_helical_dom_sf"/>
</dbReference>
<accession>A0ABS3VMF5</accession>
<feature type="non-terminal residue" evidence="1">
    <location>
        <position position="155"/>
    </location>
</feature>
<keyword evidence="2" id="KW-1185">Reference proteome</keyword>
<reference evidence="1 2" key="1">
    <citation type="submission" date="2019-12" db="EMBL/GenBank/DDBJ databases">
        <title>Whole genome sequencing of endophytic Actinobacterium Micromonospora sp. MPMI6T.</title>
        <authorList>
            <person name="Evv R."/>
            <person name="Podile A.R."/>
        </authorList>
    </citation>
    <scope>NUCLEOTIDE SEQUENCE [LARGE SCALE GENOMIC DNA]</scope>
    <source>
        <strain evidence="1 2">MPMI6</strain>
    </source>
</reference>
<evidence type="ECO:0000313" key="2">
    <source>
        <dbReference type="Proteomes" id="UP000823521"/>
    </source>
</evidence>
<name>A0ABS3VMF5_MICEH</name>
<dbReference type="Pfam" id="PF13374">
    <property type="entry name" value="TPR_10"/>
    <property type="match status" value="1"/>
</dbReference>
<sequence length="155" mass="16252">MSQPSPLAPVQHRALALRAAGDLTGACRLLDDVLETARPSLGADHPEVLGTAQMLARFHREADDPAGARRVLEVALEAALRRTGDDNPLVLTLSADLAGVAQELGNRHEARRNYLRVATAGPAVLGPDHWAVTAAREYLGDAAPALPTPTPPAPA</sequence>